<dbReference type="InterPro" id="IPR032675">
    <property type="entry name" value="LRR_dom_sf"/>
</dbReference>
<comment type="caution">
    <text evidence="1">The sequence shown here is derived from an EMBL/GenBank/DDBJ whole genome shotgun (WGS) entry which is preliminary data.</text>
</comment>
<dbReference type="AlphaFoldDB" id="A0A8H7UKH1"/>
<evidence type="ECO:0000313" key="1">
    <source>
        <dbReference type="EMBL" id="KAG2185077.1"/>
    </source>
</evidence>
<name>A0A8H7UKH1_MORIS</name>
<accession>A0A8H7UKH1</accession>
<protein>
    <recommendedName>
        <fullName evidence="3">RNI-like protein</fullName>
    </recommendedName>
</protein>
<gene>
    <name evidence="1" type="ORF">INT43_000990</name>
</gene>
<evidence type="ECO:0000313" key="2">
    <source>
        <dbReference type="Proteomes" id="UP000654370"/>
    </source>
</evidence>
<organism evidence="1 2">
    <name type="scientific">Mortierella isabellina</name>
    <name type="common">Filamentous fungus</name>
    <name type="synonym">Umbelopsis isabellina</name>
    <dbReference type="NCBI Taxonomy" id="91625"/>
    <lineage>
        <taxon>Eukaryota</taxon>
        <taxon>Fungi</taxon>
        <taxon>Fungi incertae sedis</taxon>
        <taxon>Mucoromycota</taxon>
        <taxon>Mucoromycotina</taxon>
        <taxon>Umbelopsidomycetes</taxon>
        <taxon>Umbelopsidales</taxon>
        <taxon>Umbelopsidaceae</taxon>
        <taxon>Umbelopsis</taxon>
    </lineage>
</organism>
<dbReference type="SUPFAM" id="SSF52047">
    <property type="entry name" value="RNI-like"/>
    <property type="match status" value="1"/>
</dbReference>
<evidence type="ECO:0008006" key="3">
    <source>
        <dbReference type="Google" id="ProtNLM"/>
    </source>
</evidence>
<dbReference type="InterPro" id="IPR006553">
    <property type="entry name" value="Leu-rich_rpt_Cys-con_subtyp"/>
</dbReference>
<reference evidence="1" key="1">
    <citation type="submission" date="2020-12" db="EMBL/GenBank/DDBJ databases">
        <title>Metabolic potential, ecology and presence of endohyphal bacteria is reflected in genomic diversity of Mucoromycotina.</title>
        <authorList>
            <person name="Muszewska A."/>
            <person name="Okrasinska A."/>
            <person name="Steczkiewicz K."/>
            <person name="Drgas O."/>
            <person name="Orlowska M."/>
            <person name="Perlinska-Lenart U."/>
            <person name="Aleksandrzak-Piekarczyk T."/>
            <person name="Szatraj K."/>
            <person name="Zielenkiewicz U."/>
            <person name="Pilsyk S."/>
            <person name="Malc E."/>
            <person name="Mieczkowski P."/>
            <person name="Kruszewska J.S."/>
            <person name="Biernat P."/>
            <person name="Pawlowska J."/>
        </authorList>
    </citation>
    <scope>NUCLEOTIDE SEQUENCE</scope>
    <source>
        <strain evidence="1">WA0000067209</strain>
    </source>
</reference>
<sequence length="436" mass="48276">MRCHSNTQGYIEELDLSGCHQLSSDSIIHLAKRYPGLTSLDVSVLPRHGRMIPGKHRDGVYKDWRKSSAFSQNRPPWRLSNNAIQALTQCSLRNLCLAGHDLNALTAIAISEMKSLTSLDISGCTWQLSQADLQNIVRGLGDNLTELRILGFEPTELTLLCLRQHCKNLNLLHLTGGKPAILSKFALNLPAMKSLRNLRVNQIQGGNVDTLIQQLHPDTTSLDLSAKMDVYASRGRGLRVESPLNMTPDGLSALQNLSSLSVLRLSNLMSMSKETASSLLKNLPQLQAFELRMWPDLDASDGRCADVVSSLVPSVVPNLMEITLVGVTLSQNTLLAWTEFKNLRQIEISDIGSEAGSGDGFLRPWLLSIGSLEAIRITKCGIQWEQVADVVRMKDAESDDADDRTDCSIDELVGSMCYEDEVVIIKGRKGWEWRWS</sequence>
<dbReference type="Proteomes" id="UP000654370">
    <property type="component" value="Unassembled WGS sequence"/>
</dbReference>
<dbReference type="SMART" id="SM00367">
    <property type="entry name" value="LRR_CC"/>
    <property type="match status" value="2"/>
</dbReference>
<dbReference type="EMBL" id="JAEPQZ010000002">
    <property type="protein sequence ID" value="KAG2185077.1"/>
    <property type="molecule type" value="Genomic_DNA"/>
</dbReference>
<dbReference type="OrthoDB" id="3219396at2759"/>
<keyword evidence="2" id="KW-1185">Reference proteome</keyword>
<proteinExistence type="predicted"/>
<dbReference type="Gene3D" id="3.80.10.10">
    <property type="entry name" value="Ribonuclease Inhibitor"/>
    <property type="match status" value="1"/>
</dbReference>
<dbReference type="GO" id="GO:0019005">
    <property type="term" value="C:SCF ubiquitin ligase complex"/>
    <property type="evidence" value="ECO:0007669"/>
    <property type="project" value="TreeGrafter"/>
</dbReference>
<dbReference type="PANTHER" id="PTHR13318">
    <property type="entry name" value="PARTNER OF PAIRED, ISOFORM B-RELATED"/>
    <property type="match status" value="1"/>
</dbReference>
<dbReference type="GO" id="GO:0031146">
    <property type="term" value="P:SCF-dependent proteasomal ubiquitin-dependent protein catabolic process"/>
    <property type="evidence" value="ECO:0007669"/>
    <property type="project" value="TreeGrafter"/>
</dbReference>